<dbReference type="EMBL" id="GGEC01057632">
    <property type="protein sequence ID" value="MBX38116.1"/>
    <property type="molecule type" value="Transcribed_RNA"/>
</dbReference>
<evidence type="ECO:0000313" key="1">
    <source>
        <dbReference type="EMBL" id="MBX38116.1"/>
    </source>
</evidence>
<dbReference type="AlphaFoldDB" id="A0A2P2N6T4"/>
<sequence length="34" mass="4058">MCFQKKEFCLDKDLFWSLGPVQIAVQKKRRMGPE</sequence>
<name>A0A2P2N6T4_RHIMU</name>
<proteinExistence type="predicted"/>
<organism evidence="1">
    <name type="scientific">Rhizophora mucronata</name>
    <name type="common">Asiatic mangrove</name>
    <dbReference type="NCBI Taxonomy" id="61149"/>
    <lineage>
        <taxon>Eukaryota</taxon>
        <taxon>Viridiplantae</taxon>
        <taxon>Streptophyta</taxon>
        <taxon>Embryophyta</taxon>
        <taxon>Tracheophyta</taxon>
        <taxon>Spermatophyta</taxon>
        <taxon>Magnoliopsida</taxon>
        <taxon>eudicotyledons</taxon>
        <taxon>Gunneridae</taxon>
        <taxon>Pentapetalae</taxon>
        <taxon>rosids</taxon>
        <taxon>fabids</taxon>
        <taxon>Malpighiales</taxon>
        <taxon>Rhizophoraceae</taxon>
        <taxon>Rhizophora</taxon>
    </lineage>
</organism>
<reference evidence="1" key="1">
    <citation type="submission" date="2018-02" db="EMBL/GenBank/DDBJ databases">
        <title>Rhizophora mucronata_Transcriptome.</title>
        <authorList>
            <person name="Meera S.P."/>
            <person name="Sreeshan A."/>
            <person name="Augustine A."/>
        </authorList>
    </citation>
    <scope>NUCLEOTIDE SEQUENCE</scope>
    <source>
        <tissue evidence="1">Leaf</tissue>
    </source>
</reference>
<protein>
    <submittedName>
        <fullName evidence="1">Uncharacterized protein MANES_01G215400</fullName>
    </submittedName>
</protein>
<accession>A0A2P2N6T4</accession>